<dbReference type="EMBL" id="JABEZV010000007">
    <property type="protein sequence ID" value="MBA0716231.1"/>
    <property type="molecule type" value="Genomic_DNA"/>
</dbReference>
<accession>A0A7J8ZWR1</accession>
<evidence type="ECO:0000313" key="2">
    <source>
        <dbReference type="EMBL" id="MBA0716231.1"/>
    </source>
</evidence>
<sequence length="77" mass="9146">MMKSSNYFTIIMVICPIYSISRWTNTCFELWLNFGIPPIVALPLGRWICYLVWRSIQPCFVVRRFKLTRPILEPSMS</sequence>
<evidence type="ECO:0000313" key="3">
    <source>
        <dbReference type="Proteomes" id="UP000593574"/>
    </source>
</evidence>
<dbReference type="Proteomes" id="UP000593574">
    <property type="component" value="Unassembled WGS sequence"/>
</dbReference>
<dbReference type="AlphaFoldDB" id="A0A7J8ZWR1"/>
<feature type="transmembrane region" description="Helical" evidence="1">
    <location>
        <begin position="7"/>
        <end position="24"/>
    </location>
</feature>
<gene>
    <name evidence="2" type="ORF">Golax_015076</name>
</gene>
<evidence type="ECO:0000256" key="1">
    <source>
        <dbReference type="SAM" id="Phobius"/>
    </source>
</evidence>
<keyword evidence="3" id="KW-1185">Reference proteome</keyword>
<keyword evidence="1" id="KW-0812">Transmembrane</keyword>
<reference evidence="2 3" key="1">
    <citation type="journal article" date="2019" name="Genome Biol. Evol.">
        <title>Insights into the evolution of the New World diploid cottons (Gossypium, subgenus Houzingenia) based on genome sequencing.</title>
        <authorList>
            <person name="Grover C.E."/>
            <person name="Arick M.A. 2nd"/>
            <person name="Thrash A."/>
            <person name="Conover J.L."/>
            <person name="Sanders W.S."/>
            <person name="Peterson D.G."/>
            <person name="Frelichowski J.E."/>
            <person name="Scheffler J.A."/>
            <person name="Scheffler B.E."/>
            <person name="Wendel J.F."/>
        </authorList>
    </citation>
    <scope>NUCLEOTIDE SEQUENCE [LARGE SCALE GENOMIC DNA]</scope>
    <source>
        <strain evidence="2">4</strain>
        <tissue evidence="2">Leaf</tissue>
    </source>
</reference>
<comment type="caution">
    <text evidence="2">The sequence shown here is derived from an EMBL/GenBank/DDBJ whole genome shotgun (WGS) entry which is preliminary data.</text>
</comment>
<name>A0A7J8ZWR1_9ROSI</name>
<protein>
    <submittedName>
        <fullName evidence="2">Uncharacterized protein</fullName>
    </submittedName>
</protein>
<keyword evidence="1" id="KW-1133">Transmembrane helix</keyword>
<organism evidence="2 3">
    <name type="scientific">Gossypium laxum</name>
    <dbReference type="NCBI Taxonomy" id="34288"/>
    <lineage>
        <taxon>Eukaryota</taxon>
        <taxon>Viridiplantae</taxon>
        <taxon>Streptophyta</taxon>
        <taxon>Embryophyta</taxon>
        <taxon>Tracheophyta</taxon>
        <taxon>Spermatophyta</taxon>
        <taxon>Magnoliopsida</taxon>
        <taxon>eudicotyledons</taxon>
        <taxon>Gunneridae</taxon>
        <taxon>Pentapetalae</taxon>
        <taxon>rosids</taxon>
        <taxon>malvids</taxon>
        <taxon>Malvales</taxon>
        <taxon>Malvaceae</taxon>
        <taxon>Malvoideae</taxon>
        <taxon>Gossypium</taxon>
    </lineage>
</organism>
<proteinExistence type="predicted"/>
<feature type="transmembrane region" description="Helical" evidence="1">
    <location>
        <begin position="30"/>
        <end position="53"/>
    </location>
</feature>
<keyword evidence="1" id="KW-0472">Membrane</keyword>